<keyword evidence="4" id="KW-1185">Reference proteome</keyword>
<dbReference type="CDD" id="cd03602">
    <property type="entry name" value="CLECT_1"/>
    <property type="match status" value="1"/>
</dbReference>
<dbReference type="PROSITE" id="PS50041">
    <property type="entry name" value="C_TYPE_LECTIN_2"/>
    <property type="match status" value="1"/>
</dbReference>
<dbReference type="AlphaFoldDB" id="A0A8J7NW69"/>
<comment type="caution">
    <text evidence="3">The sequence shown here is derived from an EMBL/GenBank/DDBJ whole genome shotgun (WGS) entry which is preliminary data.</text>
</comment>
<dbReference type="Pfam" id="PF00059">
    <property type="entry name" value="Lectin_C"/>
    <property type="match status" value="1"/>
</dbReference>
<dbReference type="InterPro" id="IPR016187">
    <property type="entry name" value="CTDL_fold"/>
</dbReference>
<dbReference type="SMART" id="SM00034">
    <property type="entry name" value="CLECT"/>
    <property type="match status" value="1"/>
</dbReference>
<feature type="domain" description="C-type lectin" evidence="2">
    <location>
        <begin position="64"/>
        <end position="179"/>
    </location>
</feature>
<dbReference type="SUPFAM" id="SSF56436">
    <property type="entry name" value="C-type lectin-like"/>
    <property type="match status" value="1"/>
</dbReference>
<dbReference type="InterPro" id="IPR001304">
    <property type="entry name" value="C-type_lectin-like"/>
</dbReference>
<dbReference type="EMBL" id="JAAWVO010053009">
    <property type="protein sequence ID" value="MBN3320892.1"/>
    <property type="molecule type" value="Genomic_DNA"/>
</dbReference>
<feature type="non-terminal residue" evidence="3">
    <location>
        <position position="222"/>
    </location>
</feature>
<evidence type="ECO:0000313" key="3">
    <source>
        <dbReference type="EMBL" id="MBN3320892.1"/>
    </source>
</evidence>
<evidence type="ECO:0000256" key="1">
    <source>
        <dbReference type="ARBA" id="ARBA00023157"/>
    </source>
</evidence>
<dbReference type="Gene3D" id="3.10.100.10">
    <property type="entry name" value="Mannose-Binding Protein A, subunit A"/>
    <property type="match status" value="1"/>
</dbReference>
<gene>
    <name evidence="3" type="primary">Sell_3</name>
    <name evidence="3" type="ORF">GTO95_0004874</name>
</gene>
<dbReference type="PANTHER" id="PTHR45784:SF5">
    <property type="entry name" value="C-TYPE LECTIN DOMAIN FAMILY 20 MEMBER A-RELATED"/>
    <property type="match status" value="1"/>
</dbReference>
<dbReference type="InterPro" id="IPR016186">
    <property type="entry name" value="C-type_lectin-like/link_sf"/>
</dbReference>
<dbReference type="Proteomes" id="UP000736164">
    <property type="component" value="Unassembled WGS sequence"/>
</dbReference>
<protein>
    <submittedName>
        <fullName evidence="3">LYAM1 protein</fullName>
    </submittedName>
</protein>
<proteinExistence type="predicted"/>
<dbReference type="PANTHER" id="PTHR45784">
    <property type="entry name" value="C-TYPE LECTIN DOMAIN FAMILY 20 MEMBER A-RELATED"/>
    <property type="match status" value="1"/>
</dbReference>
<reference evidence="3" key="1">
    <citation type="journal article" date="2021" name="Cell">
        <title>Tracing the genetic footprints of vertebrate landing in non-teleost ray-finned fishes.</title>
        <authorList>
            <person name="Bi X."/>
            <person name="Wang K."/>
            <person name="Yang L."/>
            <person name="Pan H."/>
            <person name="Jiang H."/>
            <person name="Wei Q."/>
            <person name="Fang M."/>
            <person name="Yu H."/>
            <person name="Zhu C."/>
            <person name="Cai Y."/>
            <person name="He Y."/>
            <person name="Gan X."/>
            <person name="Zeng H."/>
            <person name="Yu D."/>
            <person name="Zhu Y."/>
            <person name="Jiang H."/>
            <person name="Qiu Q."/>
            <person name="Yang H."/>
            <person name="Zhang Y.E."/>
            <person name="Wang W."/>
            <person name="Zhu M."/>
            <person name="He S."/>
            <person name="Zhang G."/>
        </authorList>
    </citation>
    <scope>NUCLEOTIDE SEQUENCE</scope>
    <source>
        <strain evidence="3">Allg_001</strain>
    </source>
</reference>
<keyword evidence="1" id="KW-1015">Disulfide bond</keyword>
<evidence type="ECO:0000313" key="4">
    <source>
        <dbReference type="Proteomes" id="UP000736164"/>
    </source>
</evidence>
<accession>A0A8J7NW69</accession>
<feature type="non-terminal residue" evidence="3">
    <location>
        <position position="1"/>
    </location>
</feature>
<name>A0A8J7NW69_ATRSP</name>
<evidence type="ECO:0000259" key="2">
    <source>
        <dbReference type="PROSITE" id="PS50041"/>
    </source>
</evidence>
<sequence length="222" mass="25367">MQGFKICKGIEALRETHRKIHALNINACLSPPLCLWRVWGPRCVLSVSLSPGLWGVPSCCTRQYHFVGLEKSWTKAQSYCRENYTDLAVIENREDNEQLLQTVGNPVQYAVWIGLYRDQWSWQWSMGNIHLYNQNGSNFTNWTTGQPENNGGKENCGIMASRGLWHDYPCSCSFHFICYQEKKRVVMSVGLQLEKGMNPNDPGVREYLLNRVGAASLQSQES</sequence>
<dbReference type="PROSITE" id="PS00615">
    <property type="entry name" value="C_TYPE_LECTIN_1"/>
    <property type="match status" value="1"/>
</dbReference>
<organism evidence="3 4">
    <name type="scientific">Atractosteus spatula</name>
    <name type="common">Alligator gar</name>
    <name type="synonym">Lepisosteus spatula</name>
    <dbReference type="NCBI Taxonomy" id="7917"/>
    <lineage>
        <taxon>Eukaryota</taxon>
        <taxon>Metazoa</taxon>
        <taxon>Chordata</taxon>
        <taxon>Craniata</taxon>
        <taxon>Vertebrata</taxon>
        <taxon>Euteleostomi</taxon>
        <taxon>Actinopterygii</taxon>
        <taxon>Neopterygii</taxon>
        <taxon>Holostei</taxon>
        <taxon>Semionotiformes</taxon>
        <taxon>Lepisosteidae</taxon>
        <taxon>Atractosteus</taxon>
    </lineage>
</organism>
<dbReference type="InterPro" id="IPR018378">
    <property type="entry name" value="C-type_lectin_CS"/>
</dbReference>